<protein>
    <submittedName>
        <fullName evidence="1">Uncharacterized protein</fullName>
    </submittedName>
</protein>
<dbReference type="EMBL" id="JAYWIO010000003">
    <property type="protein sequence ID" value="KAK7273160.1"/>
    <property type="molecule type" value="Genomic_DNA"/>
</dbReference>
<evidence type="ECO:0000313" key="2">
    <source>
        <dbReference type="Proteomes" id="UP001372338"/>
    </source>
</evidence>
<comment type="caution">
    <text evidence="1">The sequence shown here is derived from an EMBL/GenBank/DDBJ whole genome shotgun (WGS) entry which is preliminary data.</text>
</comment>
<name>A0AAN9IDK2_CROPI</name>
<keyword evidence="2" id="KW-1185">Reference proteome</keyword>
<proteinExistence type="predicted"/>
<evidence type="ECO:0000313" key="1">
    <source>
        <dbReference type="EMBL" id="KAK7273160.1"/>
    </source>
</evidence>
<accession>A0AAN9IDK2</accession>
<sequence>MRFPPYKNLSPSQPPPFVYSRVFLSSHHCYYNYNIIKNKYFYFRYHCFFFSVRSRTRFFHKSSCFIFQQRSSFLDLTITDPTLKNRTIRFHIVISSLILTRSEKRIRN</sequence>
<dbReference type="AlphaFoldDB" id="A0AAN9IDK2"/>
<organism evidence="1 2">
    <name type="scientific">Crotalaria pallida</name>
    <name type="common">Smooth rattlebox</name>
    <name type="synonym">Crotalaria striata</name>
    <dbReference type="NCBI Taxonomy" id="3830"/>
    <lineage>
        <taxon>Eukaryota</taxon>
        <taxon>Viridiplantae</taxon>
        <taxon>Streptophyta</taxon>
        <taxon>Embryophyta</taxon>
        <taxon>Tracheophyta</taxon>
        <taxon>Spermatophyta</taxon>
        <taxon>Magnoliopsida</taxon>
        <taxon>eudicotyledons</taxon>
        <taxon>Gunneridae</taxon>
        <taxon>Pentapetalae</taxon>
        <taxon>rosids</taxon>
        <taxon>fabids</taxon>
        <taxon>Fabales</taxon>
        <taxon>Fabaceae</taxon>
        <taxon>Papilionoideae</taxon>
        <taxon>50 kb inversion clade</taxon>
        <taxon>genistoids sensu lato</taxon>
        <taxon>core genistoids</taxon>
        <taxon>Crotalarieae</taxon>
        <taxon>Crotalaria</taxon>
    </lineage>
</organism>
<gene>
    <name evidence="1" type="ORF">RIF29_14208</name>
</gene>
<reference evidence="1 2" key="1">
    <citation type="submission" date="2024-01" db="EMBL/GenBank/DDBJ databases">
        <title>The genomes of 5 underutilized Papilionoideae crops provide insights into root nodulation and disease resistanc.</title>
        <authorList>
            <person name="Yuan L."/>
        </authorList>
    </citation>
    <scope>NUCLEOTIDE SEQUENCE [LARGE SCALE GENOMIC DNA]</scope>
    <source>
        <strain evidence="1">ZHUSHIDOU_FW_LH</strain>
        <tissue evidence="1">Leaf</tissue>
    </source>
</reference>
<dbReference type="Proteomes" id="UP001372338">
    <property type="component" value="Unassembled WGS sequence"/>
</dbReference>